<proteinExistence type="predicted"/>
<dbReference type="Proteomes" id="UP000002791">
    <property type="component" value="Chromosome"/>
</dbReference>
<dbReference type="RefSeq" id="WP_005453149.1">
    <property type="nucleotide sequence ID" value="NZ_CM001440.1"/>
</dbReference>
<sequence>MSEATDLQRRMFELIRNHDLDGPRAMYHPDYTYVGPDGTEESGPDAGVRAAETYTTAFPDLDFEVRAGYDCGAGTAVLELIVSGTHQQELAGVPATGRTIRAPYCNVIEVRDGKIYRERDYFDNLHLMNQLGATSLPQGTGA</sequence>
<dbReference type="PANTHER" id="PTHR38436:SF1">
    <property type="entry name" value="ESTER CYCLASE"/>
    <property type="match status" value="1"/>
</dbReference>
<protein>
    <submittedName>
        <fullName evidence="1">Ketosteroid isomerase-like protein</fullName>
    </submittedName>
</protein>
<keyword evidence="1" id="KW-0413">Isomerase</keyword>
<gene>
    <name evidence="1" type="ORF">SaccyDRAFT_0424</name>
</gene>
<dbReference type="AlphaFoldDB" id="H5XFJ0"/>
<dbReference type="InterPro" id="IPR009959">
    <property type="entry name" value="Cyclase_SnoaL-like"/>
</dbReference>
<dbReference type="PANTHER" id="PTHR38436">
    <property type="entry name" value="POLYKETIDE CYCLASE SNOAL-LIKE DOMAIN"/>
    <property type="match status" value="1"/>
</dbReference>
<name>H5XFJ0_9PSEU</name>
<dbReference type="HOGENOM" id="CLU_100997_11_0_11"/>
<dbReference type="Pfam" id="PF07366">
    <property type="entry name" value="SnoaL"/>
    <property type="match status" value="1"/>
</dbReference>
<organism evidence="1 2">
    <name type="scientific">Saccharomonospora cyanea NA-134</name>
    <dbReference type="NCBI Taxonomy" id="882082"/>
    <lineage>
        <taxon>Bacteria</taxon>
        <taxon>Bacillati</taxon>
        <taxon>Actinomycetota</taxon>
        <taxon>Actinomycetes</taxon>
        <taxon>Pseudonocardiales</taxon>
        <taxon>Pseudonocardiaceae</taxon>
        <taxon>Saccharomonospora</taxon>
    </lineage>
</organism>
<dbReference type="EMBL" id="CM001440">
    <property type="protein sequence ID" value="EHR59358.1"/>
    <property type="molecule type" value="Genomic_DNA"/>
</dbReference>
<dbReference type="STRING" id="882082.SaccyDRAFT_0424"/>
<accession>H5XFJ0</accession>
<dbReference type="SUPFAM" id="SSF54427">
    <property type="entry name" value="NTF2-like"/>
    <property type="match status" value="1"/>
</dbReference>
<dbReference type="GO" id="GO:0016853">
    <property type="term" value="F:isomerase activity"/>
    <property type="evidence" value="ECO:0007669"/>
    <property type="project" value="UniProtKB-KW"/>
</dbReference>
<dbReference type="GO" id="GO:0030638">
    <property type="term" value="P:polyketide metabolic process"/>
    <property type="evidence" value="ECO:0007669"/>
    <property type="project" value="InterPro"/>
</dbReference>
<dbReference type="InterPro" id="IPR032710">
    <property type="entry name" value="NTF2-like_dom_sf"/>
</dbReference>
<evidence type="ECO:0000313" key="2">
    <source>
        <dbReference type="Proteomes" id="UP000002791"/>
    </source>
</evidence>
<reference evidence="1 2" key="1">
    <citation type="submission" date="2011-11" db="EMBL/GenBank/DDBJ databases">
        <title>The Noncontiguous Finished sequence of Saccharomonospora cyanea NA-134.</title>
        <authorList>
            <consortium name="US DOE Joint Genome Institute"/>
            <person name="Lucas S."/>
            <person name="Han J."/>
            <person name="Lapidus A."/>
            <person name="Cheng J.-F."/>
            <person name="Goodwin L."/>
            <person name="Pitluck S."/>
            <person name="Peters L."/>
            <person name="Ovchinnikova G."/>
            <person name="Lu M."/>
            <person name="Detter J.C."/>
            <person name="Han C."/>
            <person name="Tapia R."/>
            <person name="Land M."/>
            <person name="Hauser L."/>
            <person name="Kyrpides N."/>
            <person name="Ivanova N."/>
            <person name="Pagani I."/>
            <person name="Brambilla E.-M."/>
            <person name="Klenk H.-P."/>
            <person name="Woyke T."/>
        </authorList>
    </citation>
    <scope>NUCLEOTIDE SEQUENCE [LARGE SCALE GENOMIC DNA]</scope>
    <source>
        <strain evidence="1 2">NA-134</strain>
    </source>
</reference>
<dbReference type="OrthoDB" id="4539871at2"/>
<evidence type="ECO:0000313" key="1">
    <source>
        <dbReference type="EMBL" id="EHR59358.1"/>
    </source>
</evidence>
<keyword evidence="2" id="KW-1185">Reference proteome</keyword>
<dbReference type="eggNOG" id="COG3631">
    <property type="taxonomic scope" value="Bacteria"/>
</dbReference>
<dbReference type="Gene3D" id="3.10.450.50">
    <property type="match status" value="1"/>
</dbReference>